<gene>
    <name evidence="1" type="ORF">Q8947_05980</name>
</gene>
<keyword evidence="2" id="KW-1185">Reference proteome</keyword>
<comment type="caution">
    <text evidence="1">The sequence shown here is derived from an EMBL/GenBank/DDBJ whole genome shotgun (WGS) entry which is preliminary data.</text>
</comment>
<reference evidence="1 2" key="1">
    <citation type="submission" date="2023-08" db="EMBL/GenBank/DDBJ databases">
        <title>Alcaligenaceae gen. nov., a novel taxon isolated from the sludge of Yixing Pesticide Factory.</title>
        <authorList>
            <person name="Ruan L."/>
        </authorList>
    </citation>
    <scope>NUCLEOTIDE SEQUENCE [LARGE SCALE GENOMIC DNA]</scope>
    <source>
        <strain evidence="1 2">LG-2</strain>
    </source>
</reference>
<evidence type="ECO:0000313" key="2">
    <source>
        <dbReference type="Proteomes" id="UP001232156"/>
    </source>
</evidence>
<dbReference type="EMBL" id="JAUZQE010000010">
    <property type="protein sequence ID" value="MDR4125529.1"/>
    <property type="molecule type" value="Genomic_DNA"/>
</dbReference>
<dbReference type="Proteomes" id="UP001232156">
    <property type="component" value="Unassembled WGS sequence"/>
</dbReference>
<evidence type="ECO:0000313" key="1">
    <source>
        <dbReference type="EMBL" id="MDR4125529.1"/>
    </source>
</evidence>
<protein>
    <submittedName>
        <fullName evidence="1">Uncharacterized protein</fullName>
    </submittedName>
</protein>
<accession>A0ABU1D528</accession>
<dbReference type="RefSeq" id="WP_347286720.1">
    <property type="nucleotide sequence ID" value="NZ_JAUZQE010000010.1"/>
</dbReference>
<proteinExistence type="predicted"/>
<organism evidence="1 2">
    <name type="scientific">Yanghanlia caeni</name>
    <dbReference type="NCBI Taxonomy" id="3064283"/>
    <lineage>
        <taxon>Bacteria</taxon>
        <taxon>Pseudomonadati</taxon>
        <taxon>Pseudomonadota</taxon>
        <taxon>Betaproteobacteria</taxon>
        <taxon>Burkholderiales</taxon>
        <taxon>Alcaligenaceae</taxon>
        <taxon>Yanghanlia</taxon>
    </lineage>
</organism>
<name>A0ABU1D528_9BURK</name>
<sequence>MPQHHSPYLQSALNAAATRTYRLAARFGLSTAEREDLQQDLILDLLEHEHAFDPAKASANTFTGLVSQHRAVELLDRLIKDRMRLQIGSCDDEAANDPHLDDPDPCGAGVLSLWADDHDLFADSDTLHDLNTALACMSGDQRALFDLLGHTQDLADACQASELSSATFYRRVSELRMHLRMFGLKAAA</sequence>